<reference evidence="13 14" key="1">
    <citation type="submission" date="2016-10" db="EMBL/GenBank/DDBJ databases">
        <authorList>
            <person name="de Groot N.N."/>
        </authorList>
    </citation>
    <scope>NUCLEOTIDE SEQUENCE [LARGE SCALE GENOMIC DNA]</scope>
    <source>
        <strain evidence="13 14">CGMCC 1.3702</strain>
    </source>
</reference>
<feature type="domain" description="SAICAR synthetase/ADE2 N-terminal" evidence="12">
    <location>
        <begin position="5"/>
        <end position="232"/>
    </location>
</feature>
<dbReference type="InterPro" id="IPR033934">
    <property type="entry name" value="SAICAR_synt_PurC"/>
</dbReference>
<evidence type="ECO:0000313" key="13">
    <source>
        <dbReference type="EMBL" id="SFB15012.1"/>
    </source>
</evidence>
<dbReference type="Gene3D" id="3.30.200.20">
    <property type="entry name" value="Phosphorylase Kinase, domain 1"/>
    <property type="match status" value="1"/>
</dbReference>
<organism evidence="13 14">
    <name type="scientific">Lentibacillus halodurans</name>
    <dbReference type="NCBI Taxonomy" id="237679"/>
    <lineage>
        <taxon>Bacteria</taxon>
        <taxon>Bacillati</taxon>
        <taxon>Bacillota</taxon>
        <taxon>Bacilli</taxon>
        <taxon>Bacillales</taxon>
        <taxon>Bacillaceae</taxon>
        <taxon>Lentibacillus</taxon>
    </lineage>
</organism>
<proteinExistence type="inferred from homology"/>
<sequence>MVADLLYEGKAKRVYQAQGKPNQVVLAYKNDATAFNGEKKAVFSGKGRLNNDISAHIFGVLNEQGIQTHFIEKLSETEQLVRQTKIIPLEVVVRNVAAGSITKRLGIEAETTFDPPMIELFYKDDDLGDPLINDEHALFLSDVTESELTEIKAEALAINRHLSKLFAAVNIKIVDFKLEFGRLADRSIVLSDEISPDTCRLWDMKTYENLDKDVFRQGTGDLLEVYQKLLERLEARS</sequence>
<evidence type="ECO:0000256" key="2">
    <source>
        <dbReference type="ARBA" id="ARBA00010190"/>
    </source>
</evidence>
<evidence type="ECO:0000256" key="10">
    <source>
        <dbReference type="ARBA" id="ARBA00048475"/>
    </source>
</evidence>
<keyword evidence="7 11" id="KW-0658">Purine biosynthesis</keyword>
<dbReference type="Proteomes" id="UP000198642">
    <property type="component" value="Unassembled WGS sequence"/>
</dbReference>
<dbReference type="GO" id="GO:0006189">
    <property type="term" value="P:'de novo' IMP biosynthetic process"/>
    <property type="evidence" value="ECO:0007669"/>
    <property type="project" value="UniProtKB-UniRule"/>
</dbReference>
<dbReference type="PANTHER" id="PTHR43599">
    <property type="entry name" value="MULTIFUNCTIONAL PROTEIN ADE2"/>
    <property type="match status" value="1"/>
</dbReference>
<dbReference type="GO" id="GO:0009236">
    <property type="term" value="P:cobalamin biosynthetic process"/>
    <property type="evidence" value="ECO:0007669"/>
    <property type="project" value="InterPro"/>
</dbReference>
<dbReference type="HAMAP" id="MF_00137">
    <property type="entry name" value="SAICAR_synth"/>
    <property type="match status" value="1"/>
</dbReference>
<evidence type="ECO:0000256" key="7">
    <source>
        <dbReference type="ARBA" id="ARBA00022755"/>
    </source>
</evidence>
<dbReference type="AlphaFoldDB" id="A0A1I0YP53"/>
<dbReference type="InterPro" id="IPR028923">
    <property type="entry name" value="SAICAR_synt/ADE2_N"/>
</dbReference>
<comment type="catalytic activity">
    <reaction evidence="10 11">
        <text>5-amino-1-(5-phospho-D-ribosyl)imidazole-4-carboxylate + L-aspartate + ATP = (2S)-2-[5-amino-1-(5-phospho-beta-D-ribosyl)imidazole-4-carboxamido]succinate + ADP + phosphate + 2 H(+)</text>
        <dbReference type="Rhea" id="RHEA:22628"/>
        <dbReference type="ChEBI" id="CHEBI:15378"/>
        <dbReference type="ChEBI" id="CHEBI:29991"/>
        <dbReference type="ChEBI" id="CHEBI:30616"/>
        <dbReference type="ChEBI" id="CHEBI:43474"/>
        <dbReference type="ChEBI" id="CHEBI:58443"/>
        <dbReference type="ChEBI" id="CHEBI:77657"/>
        <dbReference type="ChEBI" id="CHEBI:456216"/>
        <dbReference type="EC" id="6.3.2.6"/>
    </reaction>
</comment>
<dbReference type="RefSeq" id="WP_090237738.1">
    <property type="nucleotide sequence ID" value="NZ_FOJW01000008.1"/>
</dbReference>
<dbReference type="FunFam" id="3.30.470.20:FF:000006">
    <property type="entry name" value="Phosphoribosylaminoimidazole-succinocarboxamide synthase"/>
    <property type="match status" value="1"/>
</dbReference>
<dbReference type="InterPro" id="IPR050089">
    <property type="entry name" value="SAICAR_synthetase"/>
</dbReference>
<evidence type="ECO:0000313" key="14">
    <source>
        <dbReference type="Proteomes" id="UP000198642"/>
    </source>
</evidence>
<evidence type="ECO:0000256" key="4">
    <source>
        <dbReference type="ARBA" id="ARBA00016460"/>
    </source>
</evidence>
<dbReference type="UniPathway" id="UPA00074">
    <property type="reaction ID" value="UER00131"/>
</dbReference>
<dbReference type="InterPro" id="IPR018236">
    <property type="entry name" value="SAICAR_synthetase_CS"/>
</dbReference>
<dbReference type="GO" id="GO:0004639">
    <property type="term" value="F:phosphoribosylaminoimidazolesuccinocarboxamide synthase activity"/>
    <property type="evidence" value="ECO:0007669"/>
    <property type="project" value="UniProtKB-UniRule"/>
</dbReference>
<keyword evidence="8 11" id="KW-0067">ATP-binding</keyword>
<evidence type="ECO:0000256" key="5">
    <source>
        <dbReference type="ARBA" id="ARBA00022598"/>
    </source>
</evidence>
<name>A0A1I0YP53_9BACI</name>
<keyword evidence="5 11" id="KW-0436">Ligase</keyword>
<evidence type="ECO:0000256" key="8">
    <source>
        <dbReference type="ARBA" id="ARBA00022840"/>
    </source>
</evidence>
<dbReference type="PROSITE" id="PS01057">
    <property type="entry name" value="SAICAR_SYNTHETASE_1"/>
    <property type="match status" value="1"/>
</dbReference>
<comment type="similarity">
    <text evidence="2 11">Belongs to the SAICAR synthetase family.</text>
</comment>
<dbReference type="STRING" id="237679.SAMN04488072_10871"/>
<evidence type="ECO:0000256" key="1">
    <source>
        <dbReference type="ARBA" id="ARBA00004672"/>
    </source>
</evidence>
<dbReference type="PANTHER" id="PTHR43599:SF3">
    <property type="entry name" value="SI:DKEY-6E2.2"/>
    <property type="match status" value="1"/>
</dbReference>
<evidence type="ECO:0000256" key="11">
    <source>
        <dbReference type="HAMAP-Rule" id="MF_00137"/>
    </source>
</evidence>
<comment type="pathway">
    <text evidence="1 11">Purine metabolism; IMP biosynthesis via de novo pathway; 5-amino-1-(5-phospho-D-ribosyl)imidazole-4-carboxamide from 5-amino-1-(5-phospho-D-ribosyl)imidazole-4-carboxylate: step 1/2.</text>
</comment>
<dbReference type="GO" id="GO:0005524">
    <property type="term" value="F:ATP binding"/>
    <property type="evidence" value="ECO:0007669"/>
    <property type="project" value="UniProtKB-KW"/>
</dbReference>
<evidence type="ECO:0000259" key="12">
    <source>
        <dbReference type="Pfam" id="PF01259"/>
    </source>
</evidence>
<dbReference type="Gene3D" id="3.30.470.20">
    <property type="entry name" value="ATP-grasp fold, B domain"/>
    <property type="match status" value="1"/>
</dbReference>
<dbReference type="EC" id="6.3.2.6" evidence="3 11"/>
<evidence type="ECO:0000256" key="9">
    <source>
        <dbReference type="ARBA" id="ARBA00030409"/>
    </source>
</evidence>
<evidence type="ECO:0000256" key="3">
    <source>
        <dbReference type="ARBA" id="ARBA00012217"/>
    </source>
</evidence>
<evidence type="ECO:0000256" key="6">
    <source>
        <dbReference type="ARBA" id="ARBA00022741"/>
    </source>
</evidence>
<dbReference type="NCBIfam" id="TIGR00081">
    <property type="entry name" value="purC"/>
    <property type="match status" value="1"/>
</dbReference>
<keyword evidence="14" id="KW-1185">Reference proteome</keyword>
<dbReference type="EMBL" id="FOJW01000008">
    <property type="protein sequence ID" value="SFB15012.1"/>
    <property type="molecule type" value="Genomic_DNA"/>
</dbReference>
<dbReference type="OrthoDB" id="9801549at2"/>
<dbReference type="InterPro" id="IPR001636">
    <property type="entry name" value="SAICAR_synth"/>
</dbReference>
<dbReference type="CDD" id="cd01415">
    <property type="entry name" value="SAICAR_synt_PurC"/>
    <property type="match status" value="1"/>
</dbReference>
<dbReference type="PROSITE" id="PS01058">
    <property type="entry name" value="SAICAR_SYNTHETASE_2"/>
    <property type="match status" value="1"/>
</dbReference>
<protein>
    <recommendedName>
        <fullName evidence="4 11">Phosphoribosylaminoimidazole-succinocarboxamide synthase</fullName>
        <ecNumber evidence="3 11">6.3.2.6</ecNumber>
    </recommendedName>
    <alternativeName>
        <fullName evidence="9 11">SAICAR synthetase</fullName>
    </alternativeName>
</protein>
<accession>A0A1I0YP53</accession>
<keyword evidence="6 11" id="KW-0547">Nucleotide-binding</keyword>
<dbReference type="SUPFAM" id="SSF56104">
    <property type="entry name" value="SAICAR synthase-like"/>
    <property type="match status" value="1"/>
</dbReference>
<dbReference type="Pfam" id="PF01259">
    <property type="entry name" value="SAICAR_synt"/>
    <property type="match status" value="1"/>
</dbReference>
<gene>
    <name evidence="11" type="primary">purC</name>
    <name evidence="13" type="ORF">SAMN04488072_10871</name>
</gene>